<comment type="caution">
    <text evidence="1">The sequence shown here is derived from an EMBL/GenBank/DDBJ whole genome shotgun (WGS) entry which is preliminary data.</text>
</comment>
<dbReference type="AlphaFoldDB" id="A0A1C7M641"/>
<proteinExistence type="predicted"/>
<evidence type="ECO:0000313" key="2">
    <source>
        <dbReference type="Proteomes" id="UP000092993"/>
    </source>
</evidence>
<accession>A0A1C7M641</accession>
<sequence length="144" mass="16264">MKPNFSGNLKVHHCHIFYSNNQSVLLTLMRRGPVELDINTIMAQVHHLPTVFDREAHTSQNVKEAYHGGENTKVVTSSPIPLHYTSGIEIPSWTSLQTKYSGSEDELDLFNTPEEAAEPVGPYRPSYLEFQTLDEHSLRPSTSE</sequence>
<name>A0A1C7M641_GRIFR</name>
<gene>
    <name evidence="1" type="ORF">A0H81_08160</name>
</gene>
<protein>
    <submittedName>
        <fullName evidence="1">Uncharacterized protein</fullName>
    </submittedName>
</protein>
<keyword evidence="2" id="KW-1185">Reference proteome</keyword>
<organism evidence="1 2">
    <name type="scientific">Grifola frondosa</name>
    <name type="common">Maitake</name>
    <name type="synonym">Polyporus frondosus</name>
    <dbReference type="NCBI Taxonomy" id="5627"/>
    <lineage>
        <taxon>Eukaryota</taxon>
        <taxon>Fungi</taxon>
        <taxon>Dikarya</taxon>
        <taxon>Basidiomycota</taxon>
        <taxon>Agaricomycotina</taxon>
        <taxon>Agaricomycetes</taxon>
        <taxon>Polyporales</taxon>
        <taxon>Grifolaceae</taxon>
        <taxon>Grifola</taxon>
    </lineage>
</organism>
<reference evidence="1 2" key="1">
    <citation type="submission" date="2016-03" db="EMBL/GenBank/DDBJ databases">
        <title>Whole genome sequencing of Grifola frondosa 9006-11.</title>
        <authorList>
            <person name="Min B."/>
            <person name="Park H."/>
            <person name="Kim J.-G."/>
            <person name="Cho H."/>
            <person name="Oh Y.-L."/>
            <person name="Kong W.-S."/>
            <person name="Choi I.-G."/>
        </authorList>
    </citation>
    <scope>NUCLEOTIDE SEQUENCE [LARGE SCALE GENOMIC DNA]</scope>
    <source>
        <strain evidence="1 2">9006-11</strain>
    </source>
</reference>
<dbReference type="Proteomes" id="UP000092993">
    <property type="component" value="Unassembled WGS sequence"/>
</dbReference>
<dbReference type="EMBL" id="LUGG01000010">
    <property type="protein sequence ID" value="OBZ71876.1"/>
    <property type="molecule type" value="Genomic_DNA"/>
</dbReference>
<evidence type="ECO:0000313" key="1">
    <source>
        <dbReference type="EMBL" id="OBZ71876.1"/>
    </source>
</evidence>